<comment type="similarity">
    <text evidence="1">Belongs to the glycosyltransferase 2 family. WaaE/KdtX subfamily.</text>
</comment>
<evidence type="ECO:0000256" key="1">
    <source>
        <dbReference type="ARBA" id="ARBA00038494"/>
    </source>
</evidence>
<dbReference type="CDD" id="cd02511">
    <property type="entry name" value="Beta4Glucosyltransferase"/>
    <property type="match status" value="1"/>
</dbReference>
<accession>A0A7W7NVD1</accession>
<evidence type="ECO:0000259" key="2">
    <source>
        <dbReference type="Pfam" id="PF00535"/>
    </source>
</evidence>
<feature type="domain" description="Glycosyltransferase 2-like" evidence="2">
    <location>
        <begin position="31"/>
        <end position="183"/>
    </location>
</feature>
<reference evidence="3 4" key="1">
    <citation type="submission" date="2020-08" db="EMBL/GenBank/DDBJ databases">
        <title>Functional genomics of gut bacteria from endangered species of beetles.</title>
        <authorList>
            <person name="Carlos-Shanley C."/>
        </authorList>
    </citation>
    <scope>NUCLEOTIDE SEQUENCE [LARGE SCALE GENOMIC DNA]</scope>
    <source>
        <strain evidence="3 4">S00245</strain>
    </source>
</reference>
<dbReference type="Proteomes" id="UP000555448">
    <property type="component" value="Unassembled WGS sequence"/>
</dbReference>
<protein>
    <submittedName>
        <fullName evidence="3">Glycosyltransferase involved in cell wall biosynthesis</fullName>
    </submittedName>
</protein>
<evidence type="ECO:0000313" key="3">
    <source>
        <dbReference type="EMBL" id="MBB4858111.1"/>
    </source>
</evidence>
<dbReference type="AlphaFoldDB" id="A0A7W7NVD1"/>
<comment type="caution">
    <text evidence="3">The sequence shown here is derived from an EMBL/GenBank/DDBJ whole genome shotgun (WGS) entry which is preliminary data.</text>
</comment>
<keyword evidence="3" id="KW-0808">Transferase</keyword>
<dbReference type="InterPro" id="IPR001173">
    <property type="entry name" value="Glyco_trans_2-like"/>
</dbReference>
<dbReference type="EMBL" id="JACHLR010000004">
    <property type="protein sequence ID" value="MBB4858111.1"/>
    <property type="molecule type" value="Genomic_DNA"/>
</dbReference>
<proteinExistence type="inferred from homology"/>
<dbReference type="PANTHER" id="PTHR43630">
    <property type="entry name" value="POLY-BETA-1,6-N-ACETYL-D-GLUCOSAMINE SYNTHASE"/>
    <property type="match status" value="1"/>
</dbReference>
<name>A0A7W7NVD1_9SPHN</name>
<dbReference type="GO" id="GO:0016740">
    <property type="term" value="F:transferase activity"/>
    <property type="evidence" value="ECO:0007669"/>
    <property type="project" value="UniProtKB-KW"/>
</dbReference>
<keyword evidence="4" id="KW-1185">Reference proteome</keyword>
<gene>
    <name evidence="3" type="ORF">HNO88_001425</name>
</gene>
<dbReference type="SUPFAM" id="SSF53448">
    <property type="entry name" value="Nucleotide-diphospho-sugar transferases"/>
    <property type="match status" value="1"/>
</dbReference>
<dbReference type="InterPro" id="IPR029044">
    <property type="entry name" value="Nucleotide-diphossugar_trans"/>
</dbReference>
<sequence>MIRALVPGKAAVVPASGGSVRDGFLPGVTTVILTFDEEPHIARAIESARRFSREVLVVDSFSRDRTVEIARSLGARVVQNAWVNYARQFRFALEECGIRTEWILRLDADELIGEDLAVRLGETLPRLHPDVTGVVLSRRHHFMGRWVRHGGRYPLRLLRLWRNGLGEVEDRWMDEHVRVRSGRTIALRGLFADACERDVAFFVAKHNGYAAREAIDVLDRRYGLFGPRPTLTCAASGWQARLKRLAKEGIYNRLPFGVGPIAYFLYRYVLQLGFLDGRAGLVYHVLQGFWYRFLVDVRVLELERAMRGCGTRDERLAALRQATGLKL</sequence>
<dbReference type="Pfam" id="PF00535">
    <property type="entry name" value="Glycos_transf_2"/>
    <property type="match status" value="1"/>
</dbReference>
<dbReference type="PANTHER" id="PTHR43630:SF2">
    <property type="entry name" value="GLYCOSYLTRANSFERASE"/>
    <property type="match status" value="1"/>
</dbReference>
<dbReference type="RefSeq" id="WP_312857010.1">
    <property type="nucleotide sequence ID" value="NZ_JACHLR010000004.1"/>
</dbReference>
<dbReference type="Gene3D" id="3.90.550.10">
    <property type="entry name" value="Spore Coat Polysaccharide Biosynthesis Protein SpsA, Chain A"/>
    <property type="match status" value="1"/>
</dbReference>
<evidence type="ECO:0000313" key="4">
    <source>
        <dbReference type="Proteomes" id="UP000555448"/>
    </source>
</evidence>
<organism evidence="3 4">
    <name type="scientific">Novosphingobium chloroacetimidivorans</name>
    <dbReference type="NCBI Taxonomy" id="1428314"/>
    <lineage>
        <taxon>Bacteria</taxon>
        <taxon>Pseudomonadati</taxon>
        <taxon>Pseudomonadota</taxon>
        <taxon>Alphaproteobacteria</taxon>
        <taxon>Sphingomonadales</taxon>
        <taxon>Sphingomonadaceae</taxon>
        <taxon>Novosphingobium</taxon>
    </lineage>
</organism>